<dbReference type="GO" id="GO:0006032">
    <property type="term" value="P:chitin catabolic process"/>
    <property type="evidence" value="ECO:0007669"/>
    <property type="project" value="InterPro"/>
</dbReference>
<evidence type="ECO:0000256" key="8">
    <source>
        <dbReference type="ARBA" id="ARBA00023326"/>
    </source>
</evidence>
<dbReference type="EC" id="3.2.1.14" evidence="2"/>
<comment type="caution">
    <text evidence="14">The sequence shown here is derived from an EMBL/GenBank/DDBJ whole genome shotgun (WGS) entry which is preliminary data.</text>
</comment>
<evidence type="ECO:0000256" key="7">
    <source>
        <dbReference type="ARBA" id="ARBA00023295"/>
    </source>
</evidence>
<dbReference type="GO" id="GO:0016998">
    <property type="term" value="P:cell wall macromolecule catabolic process"/>
    <property type="evidence" value="ECO:0007669"/>
    <property type="project" value="InterPro"/>
</dbReference>
<feature type="disulfide bond" evidence="10">
    <location>
        <begin position="84"/>
        <end position="133"/>
    </location>
</feature>
<evidence type="ECO:0000259" key="13">
    <source>
        <dbReference type="PROSITE" id="PS50941"/>
    </source>
</evidence>
<dbReference type="Pfam" id="PF00182">
    <property type="entry name" value="Glyco_hydro_19"/>
    <property type="match status" value="1"/>
</dbReference>
<evidence type="ECO:0000256" key="12">
    <source>
        <dbReference type="SAM" id="SignalP"/>
    </source>
</evidence>
<accession>A0A9D5HE59</accession>
<feature type="active site" description="Proton donor" evidence="9">
    <location>
        <position position="128"/>
    </location>
</feature>
<feature type="disulfide bond" evidence="10">
    <location>
        <begin position="144"/>
        <end position="153"/>
    </location>
</feature>
<keyword evidence="8" id="KW-0624">Polysaccharide degradation</keyword>
<reference evidence="14" key="1">
    <citation type="submission" date="2021-03" db="EMBL/GenBank/DDBJ databases">
        <authorList>
            <person name="Li Z."/>
            <person name="Yang C."/>
        </authorList>
    </citation>
    <scope>NUCLEOTIDE SEQUENCE</scope>
    <source>
        <strain evidence="14">Dzin_1.0</strain>
        <tissue evidence="14">Leaf</tissue>
    </source>
</reference>
<evidence type="ECO:0000256" key="2">
    <source>
        <dbReference type="ARBA" id="ARBA00012729"/>
    </source>
</evidence>
<feature type="disulfide bond" evidence="10 11">
    <location>
        <begin position="34"/>
        <end position="48"/>
    </location>
</feature>
<dbReference type="AlphaFoldDB" id="A0A9D5HE59"/>
<name>A0A9D5HE59_9LILI</name>
<evidence type="ECO:0000256" key="1">
    <source>
        <dbReference type="ARBA" id="ARBA00000822"/>
    </source>
</evidence>
<dbReference type="FunFam" id="3.30.20.10:FF:000001">
    <property type="entry name" value="Endochitinase (Chitinase)"/>
    <property type="match status" value="1"/>
</dbReference>
<feature type="domain" description="Chitin-binding type-1" evidence="13">
    <location>
        <begin position="24"/>
        <end position="59"/>
    </location>
</feature>
<keyword evidence="4" id="KW-0378">Hydrolase</keyword>
<keyword evidence="5 10" id="KW-1015">Disulfide bond</keyword>
<dbReference type="PANTHER" id="PTHR22595:SF193">
    <property type="entry name" value="ENDOCHITINASE EP3"/>
    <property type="match status" value="1"/>
</dbReference>
<dbReference type="InterPro" id="IPR001002">
    <property type="entry name" value="Chitin-bd_1"/>
</dbReference>
<evidence type="ECO:0000256" key="9">
    <source>
        <dbReference type="PIRSR" id="PIRSR001060-1"/>
    </source>
</evidence>
<evidence type="ECO:0000256" key="6">
    <source>
        <dbReference type="ARBA" id="ARBA00023277"/>
    </source>
</evidence>
<evidence type="ECO:0000256" key="3">
    <source>
        <dbReference type="ARBA" id="ARBA00022669"/>
    </source>
</evidence>
<evidence type="ECO:0000256" key="4">
    <source>
        <dbReference type="ARBA" id="ARBA00022801"/>
    </source>
</evidence>
<feature type="disulfide bond" evidence="10">
    <location>
        <begin position="234"/>
        <end position="266"/>
    </location>
</feature>
<protein>
    <recommendedName>
        <fullName evidence="2">chitinase</fullName>
        <ecNumber evidence="2">3.2.1.14</ecNumber>
    </recommendedName>
</protein>
<dbReference type="PROSITE" id="PS00774">
    <property type="entry name" value="CHITINASE_19_2"/>
    <property type="match status" value="1"/>
</dbReference>
<keyword evidence="15" id="KW-1185">Reference proteome</keyword>
<organism evidence="14 15">
    <name type="scientific">Dioscorea zingiberensis</name>
    <dbReference type="NCBI Taxonomy" id="325984"/>
    <lineage>
        <taxon>Eukaryota</taxon>
        <taxon>Viridiplantae</taxon>
        <taxon>Streptophyta</taxon>
        <taxon>Embryophyta</taxon>
        <taxon>Tracheophyta</taxon>
        <taxon>Spermatophyta</taxon>
        <taxon>Magnoliopsida</taxon>
        <taxon>Liliopsida</taxon>
        <taxon>Dioscoreales</taxon>
        <taxon>Dioscoreaceae</taxon>
        <taxon>Dioscorea</taxon>
    </lineage>
</organism>
<comment type="caution">
    <text evidence="11">Lacks conserved residue(s) required for the propagation of feature annotation.</text>
</comment>
<dbReference type="InterPro" id="IPR023346">
    <property type="entry name" value="Lysozyme-like_dom_sf"/>
</dbReference>
<dbReference type="CDD" id="cd00325">
    <property type="entry name" value="chitinase_GH19"/>
    <property type="match status" value="1"/>
</dbReference>
<dbReference type="CDD" id="cd00035">
    <property type="entry name" value="ChtBD1"/>
    <property type="match status" value="1"/>
</dbReference>
<evidence type="ECO:0000313" key="15">
    <source>
        <dbReference type="Proteomes" id="UP001085076"/>
    </source>
</evidence>
<gene>
    <name evidence="14" type="ORF">J5N97_020979</name>
</gene>
<dbReference type="SUPFAM" id="SSF57016">
    <property type="entry name" value="Plant lectins/antimicrobial peptides"/>
    <property type="match status" value="1"/>
</dbReference>
<dbReference type="PANTHER" id="PTHR22595">
    <property type="entry name" value="CHITINASE-RELATED"/>
    <property type="match status" value="1"/>
</dbReference>
<dbReference type="InterPro" id="IPR036861">
    <property type="entry name" value="Endochitinase-like_sf"/>
</dbReference>
<dbReference type="InterPro" id="IPR016283">
    <property type="entry name" value="Glyco_hydro_19"/>
</dbReference>
<dbReference type="SMART" id="SM00270">
    <property type="entry name" value="ChtBD1"/>
    <property type="match status" value="1"/>
</dbReference>
<dbReference type="Gene3D" id="3.30.60.10">
    <property type="entry name" value="Endochitinase-like"/>
    <property type="match status" value="1"/>
</dbReference>
<keyword evidence="6" id="KW-0119">Carbohydrate metabolism</keyword>
<evidence type="ECO:0000256" key="10">
    <source>
        <dbReference type="PIRSR" id="PIRSR001060-2"/>
    </source>
</evidence>
<evidence type="ECO:0000256" key="11">
    <source>
        <dbReference type="PROSITE-ProRule" id="PRU00261"/>
    </source>
</evidence>
<comment type="catalytic activity">
    <reaction evidence="1">
        <text>Random endo-hydrolysis of N-acetyl-beta-D-glucosaminide (1-&gt;4)-beta-linkages in chitin and chitodextrins.</text>
        <dbReference type="EC" id="3.2.1.14"/>
    </reaction>
</comment>
<sequence>MAPLLHLILQALLIAGALVSSVAGQKCGCSPGLCCSEYEFCGKGEEYCGYGCRQGACYKPDSKVDQIVTQAFFDGIKSKSSANCPGKGFYTRAALLEAARNYPHFGGSGTMDDKKREIAAFFAHVSHETQNMCFIEENDKGSYCDKTVKMYPCNPNKKYYGRGPIQLTWSNNYGAAGKAIGFDGLNKPEIVANDRIVSFKASIWFWMTNNAHRHMVVNQDFGTTIKLINGENECGGKNPNSVANRVQFYKDYCRQLGVAPGDKLSC</sequence>
<dbReference type="GO" id="GO:0008843">
    <property type="term" value="F:endochitinase activity"/>
    <property type="evidence" value="ECO:0007669"/>
    <property type="project" value="UniProtKB-EC"/>
</dbReference>
<dbReference type="GO" id="GO:0000272">
    <property type="term" value="P:polysaccharide catabolic process"/>
    <property type="evidence" value="ECO:0007669"/>
    <property type="project" value="UniProtKB-KW"/>
</dbReference>
<keyword evidence="7" id="KW-0326">Glycosidase</keyword>
<dbReference type="Gene3D" id="3.30.20.10">
    <property type="entry name" value="Endochitinase, domain 2"/>
    <property type="match status" value="1"/>
</dbReference>
<feature type="signal peptide" evidence="12">
    <location>
        <begin position="1"/>
        <end position="24"/>
    </location>
</feature>
<keyword evidence="12" id="KW-0732">Signal</keyword>
<dbReference type="EMBL" id="JAGGNH010000005">
    <property type="protein sequence ID" value="KAJ0973020.1"/>
    <property type="molecule type" value="Genomic_DNA"/>
</dbReference>
<keyword evidence="3 11" id="KW-0147">Chitin-binding</keyword>
<dbReference type="Gene3D" id="1.10.530.10">
    <property type="match status" value="1"/>
</dbReference>
<evidence type="ECO:0000256" key="5">
    <source>
        <dbReference type="ARBA" id="ARBA00023157"/>
    </source>
</evidence>
<dbReference type="GO" id="GO:0008061">
    <property type="term" value="F:chitin binding"/>
    <property type="evidence" value="ECO:0007669"/>
    <property type="project" value="UniProtKB-UniRule"/>
</dbReference>
<dbReference type="Proteomes" id="UP001085076">
    <property type="component" value="Miscellaneous, Linkage group lg05"/>
</dbReference>
<reference evidence="14" key="2">
    <citation type="journal article" date="2022" name="Hortic Res">
        <title>The genome of Dioscorea zingiberensis sheds light on the biosynthesis, origin and evolution of the medicinally important diosgenin saponins.</title>
        <authorList>
            <person name="Li Y."/>
            <person name="Tan C."/>
            <person name="Li Z."/>
            <person name="Guo J."/>
            <person name="Li S."/>
            <person name="Chen X."/>
            <person name="Wang C."/>
            <person name="Dai X."/>
            <person name="Yang H."/>
            <person name="Song W."/>
            <person name="Hou L."/>
            <person name="Xu J."/>
            <person name="Tong Z."/>
            <person name="Xu A."/>
            <person name="Yuan X."/>
            <person name="Wang W."/>
            <person name="Yang Q."/>
            <person name="Chen L."/>
            <person name="Sun Z."/>
            <person name="Wang K."/>
            <person name="Pan B."/>
            <person name="Chen J."/>
            <person name="Bao Y."/>
            <person name="Liu F."/>
            <person name="Qi X."/>
            <person name="Gang D.R."/>
            <person name="Wen J."/>
            <person name="Li J."/>
        </authorList>
    </citation>
    <scope>NUCLEOTIDE SEQUENCE</scope>
    <source>
        <strain evidence="14">Dzin_1.0</strain>
    </source>
</reference>
<proteinExistence type="predicted"/>
<evidence type="ECO:0000313" key="14">
    <source>
        <dbReference type="EMBL" id="KAJ0973020.1"/>
    </source>
</evidence>
<dbReference type="InterPro" id="IPR000726">
    <property type="entry name" value="Glyco_hydro_19_cat"/>
</dbReference>
<dbReference type="SUPFAM" id="SSF53955">
    <property type="entry name" value="Lysozyme-like"/>
    <property type="match status" value="1"/>
</dbReference>
<feature type="chain" id="PRO_5039175409" description="chitinase" evidence="12">
    <location>
        <begin position="25"/>
        <end position="266"/>
    </location>
</feature>
<dbReference type="PIRSF" id="PIRSF001060">
    <property type="entry name" value="Endochitinase"/>
    <property type="match status" value="1"/>
</dbReference>
<feature type="disulfide bond" evidence="10 11">
    <location>
        <begin position="29"/>
        <end position="41"/>
    </location>
</feature>
<dbReference type="PROSITE" id="PS50941">
    <property type="entry name" value="CHIT_BIND_I_2"/>
    <property type="match status" value="1"/>
</dbReference>
<dbReference type="OrthoDB" id="5985073at2759"/>